<dbReference type="Proteomes" id="UP001595764">
    <property type="component" value="Unassembled WGS sequence"/>
</dbReference>
<evidence type="ECO:0000313" key="2">
    <source>
        <dbReference type="EMBL" id="MFC3510601.1"/>
    </source>
</evidence>
<accession>A0ABV7QBC7</accession>
<comment type="caution">
    <text evidence="2">The sequence shown here is derived from an EMBL/GenBank/DDBJ whole genome shotgun (WGS) entry which is preliminary data.</text>
</comment>
<gene>
    <name evidence="2" type="ORF">ACFORO_10545</name>
</gene>
<evidence type="ECO:0000313" key="3">
    <source>
        <dbReference type="Proteomes" id="UP001595764"/>
    </source>
</evidence>
<keyword evidence="3" id="KW-1185">Reference proteome</keyword>
<reference evidence="3" key="1">
    <citation type="journal article" date="2019" name="Int. J. Syst. Evol. Microbiol.">
        <title>The Global Catalogue of Microorganisms (GCM) 10K type strain sequencing project: providing services to taxonomists for standard genome sequencing and annotation.</title>
        <authorList>
            <consortium name="The Broad Institute Genomics Platform"/>
            <consortium name="The Broad Institute Genome Sequencing Center for Infectious Disease"/>
            <person name="Wu L."/>
            <person name="Ma J."/>
        </authorList>
    </citation>
    <scope>NUCLEOTIDE SEQUENCE [LARGE SCALE GENOMIC DNA]</scope>
    <source>
        <strain evidence="3">CGMCC 4.7682</strain>
    </source>
</reference>
<sequence>MTIVALGSTPTAQRESMMKAARLVLPGSLRRRADGAYINYPDVDLAALASFSASFATVKRRAARTTKRRPLPLDRPSMLRGGPHTVFPGKINPRKQKAARLGFSPKPSGLFVRPG</sequence>
<dbReference type="EMBL" id="JBHRWI010000015">
    <property type="protein sequence ID" value="MFC3510601.1"/>
    <property type="molecule type" value="Genomic_DNA"/>
</dbReference>
<protein>
    <submittedName>
        <fullName evidence="2">Uncharacterized protein</fullName>
    </submittedName>
</protein>
<evidence type="ECO:0000256" key="1">
    <source>
        <dbReference type="SAM" id="MobiDB-lite"/>
    </source>
</evidence>
<proteinExistence type="predicted"/>
<organism evidence="2 3">
    <name type="scientific">Amycolatopsis halotolerans</name>
    <dbReference type="NCBI Taxonomy" id="330083"/>
    <lineage>
        <taxon>Bacteria</taxon>
        <taxon>Bacillati</taxon>
        <taxon>Actinomycetota</taxon>
        <taxon>Actinomycetes</taxon>
        <taxon>Pseudonocardiales</taxon>
        <taxon>Pseudonocardiaceae</taxon>
        <taxon>Amycolatopsis</taxon>
    </lineage>
</organism>
<feature type="region of interest" description="Disordered" evidence="1">
    <location>
        <begin position="62"/>
        <end position="93"/>
    </location>
</feature>
<name>A0ABV7QBC7_9PSEU</name>
<dbReference type="RefSeq" id="WP_377868661.1">
    <property type="nucleotide sequence ID" value="NZ_JBHMAY010000007.1"/>
</dbReference>